<proteinExistence type="predicted"/>
<dbReference type="SUPFAM" id="SSF53187">
    <property type="entry name" value="Zn-dependent exopeptidases"/>
    <property type="match status" value="1"/>
</dbReference>
<keyword evidence="3" id="KW-0378">Hydrolase</keyword>
<comment type="cofactor">
    <cofactor evidence="1">
        <name>Zn(2+)</name>
        <dbReference type="ChEBI" id="CHEBI:29105"/>
    </cofactor>
</comment>
<evidence type="ECO:0000256" key="4">
    <source>
        <dbReference type="ARBA" id="ARBA00022833"/>
    </source>
</evidence>
<dbReference type="CDD" id="cd08659">
    <property type="entry name" value="M20_ArgE_DapE-like"/>
    <property type="match status" value="1"/>
</dbReference>
<dbReference type="Gene3D" id="3.30.70.360">
    <property type="match status" value="1"/>
</dbReference>
<dbReference type="InterPro" id="IPR002933">
    <property type="entry name" value="Peptidase_M20"/>
</dbReference>
<evidence type="ECO:0000256" key="2">
    <source>
        <dbReference type="ARBA" id="ARBA00022723"/>
    </source>
</evidence>
<dbReference type="KEGG" id="emt:CPZ25_010020"/>
<gene>
    <name evidence="6" type="ORF">CPZ25_010020</name>
</gene>
<organism evidence="6 7">
    <name type="scientific">Eubacterium maltosivorans</name>
    <dbReference type="NCBI Taxonomy" id="2041044"/>
    <lineage>
        <taxon>Bacteria</taxon>
        <taxon>Bacillati</taxon>
        <taxon>Bacillota</taxon>
        <taxon>Clostridia</taxon>
        <taxon>Eubacteriales</taxon>
        <taxon>Eubacteriaceae</taxon>
        <taxon>Eubacterium</taxon>
    </lineage>
</organism>
<dbReference type="PANTHER" id="PTHR43808">
    <property type="entry name" value="ACETYLORNITHINE DEACETYLASE"/>
    <property type="match status" value="1"/>
</dbReference>
<dbReference type="Proteomes" id="UP000218387">
    <property type="component" value="Chromosome"/>
</dbReference>
<dbReference type="RefSeq" id="WP_096918689.1">
    <property type="nucleotide sequence ID" value="NZ_CP029487.1"/>
</dbReference>
<evidence type="ECO:0000259" key="5">
    <source>
        <dbReference type="Pfam" id="PF07687"/>
    </source>
</evidence>
<accession>A0A4V1GM09</accession>
<dbReference type="InterPro" id="IPR036264">
    <property type="entry name" value="Bact_exopeptidase_dim_dom"/>
</dbReference>
<reference evidence="6 7" key="1">
    <citation type="submission" date="2018-05" db="EMBL/GenBank/DDBJ databases">
        <title>Genome comparison of Eubacterium sp.</title>
        <authorList>
            <person name="Feng Y."/>
            <person name="Sanchez-Andrea I."/>
            <person name="Stams A.J.M."/>
            <person name="De Vos W.M."/>
        </authorList>
    </citation>
    <scope>NUCLEOTIDE SEQUENCE [LARGE SCALE GENOMIC DNA]</scope>
    <source>
        <strain evidence="6 7">YI</strain>
    </source>
</reference>
<dbReference type="Gene3D" id="3.40.630.10">
    <property type="entry name" value="Zn peptidases"/>
    <property type="match status" value="2"/>
</dbReference>
<dbReference type="GO" id="GO:0046872">
    <property type="term" value="F:metal ion binding"/>
    <property type="evidence" value="ECO:0007669"/>
    <property type="project" value="UniProtKB-KW"/>
</dbReference>
<evidence type="ECO:0000313" key="7">
    <source>
        <dbReference type="Proteomes" id="UP000218387"/>
    </source>
</evidence>
<sequence length="406" mass="44553">MSDDCKIRKDYVEFLKALIEIPSLSGEEGKAAKFMQNALDQIGVTPQVDKAGNVYGEIACGDGPTVLLNGHLDVVPEGNLEAWKPYSPFKAAVEEDVLIGRGASDLKAGLAAQFFAFKQIKQALDAGASLKGKIIFSAVVHEEAAEMLGMQYLIDHTLEGESIDLCILCEPSSGRVALGHRGKVELVVKTMGKTAHSSQPKQGINALEKMLPVMQYIFEEMPGTLKAHPVLGDNSVTITDCIVRPGAQSIIPDECEISIDRRYSPDETLEDVVRQLKTVIDGFAEKDPEFKAEVYPRAYCEKTYTGYTCEVNKYHPPWATDQQIPVVKKALDALENAGQKPECFYWKFGTDGGYTAGLRGIPTIGYSHAEEKWAHQPKEQVKISQMMKTIKGTEAILAAVLDLKKK</sequence>
<dbReference type="Pfam" id="PF07687">
    <property type="entry name" value="M20_dimer"/>
    <property type="match status" value="1"/>
</dbReference>
<dbReference type="InterPro" id="IPR050072">
    <property type="entry name" value="Peptidase_M20A"/>
</dbReference>
<feature type="domain" description="Peptidase M20 dimerisation" evidence="5">
    <location>
        <begin position="179"/>
        <end position="285"/>
    </location>
</feature>
<evidence type="ECO:0000256" key="3">
    <source>
        <dbReference type="ARBA" id="ARBA00022801"/>
    </source>
</evidence>
<dbReference type="GO" id="GO:0016787">
    <property type="term" value="F:hydrolase activity"/>
    <property type="evidence" value="ECO:0007669"/>
    <property type="project" value="UniProtKB-KW"/>
</dbReference>
<dbReference type="AlphaFoldDB" id="A0A4V1GM09"/>
<protein>
    <recommendedName>
        <fullName evidence="5">Peptidase M20 dimerisation domain-containing protein</fullName>
    </recommendedName>
</protein>
<dbReference type="InterPro" id="IPR011650">
    <property type="entry name" value="Peptidase_M20_dimer"/>
</dbReference>
<dbReference type="InterPro" id="IPR001261">
    <property type="entry name" value="ArgE/DapE_CS"/>
</dbReference>
<name>A0A4V1GM09_EUBML</name>
<evidence type="ECO:0000313" key="6">
    <source>
        <dbReference type="EMBL" id="QCT71646.1"/>
    </source>
</evidence>
<keyword evidence="4" id="KW-0862">Zinc</keyword>
<evidence type="ECO:0000256" key="1">
    <source>
        <dbReference type="ARBA" id="ARBA00001947"/>
    </source>
</evidence>
<dbReference type="PROSITE" id="PS00758">
    <property type="entry name" value="ARGE_DAPE_CPG2_1"/>
    <property type="match status" value="1"/>
</dbReference>
<keyword evidence="2" id="KW-0479">Metal-binding</keyword>
<dbReference type="EMBL" id="CP029487">
    <property type="protein sequence ID" value="QCT71646.1"/>
    <property type="molecule type" value="Genomic_DNA"/>
</dbReference>
<dbReference type="Pfam" id="PF01546">
    <property type="entry name" value="Peptidase_M20"/>
    <property type="match status" value="1"/>
</dbReference>
<keyword evidence="7" id="KW-1185">Reference proteome</keyword>
<dbReference type="SUPFAM" id="SSF55031">
    <property type="entry name" value="Bacterial exopeptidase dimerisation domain"/>
    <property type="match status" value="1"/>
</dbReference>